<feature type="transmembrane region" description="Helical" evidence="9">
    <location>
        <begin position="27"/>
        <end position="47"/>
    </location>
</feature>
<feature type="transmembrane region" description="Helical" evidence="9">
    <location>
        <begin position="85"/>
        <end position="104"/>
    </location>
</feature>
<dbReference type="Gene3D" id="1.10.3730.20">
    <property type="match status" value="1"/>
</dbReference>
<evidence type="ECO:0000256" key="1">
    <source>
        <dbReference type="ARBA" id="ARBA00004651"/>
    </source>
</evidence>
<gene>
    <name evidence="10" type="ORF">PQR63_07365</name>
</gene>
<evidence type="ECO:0000256" key="2">
    <source>
        <dbReference type="ARBA" id="ARBA00022448"/>
    </source>
</evidence>
<evidence type="ECO:0000313" key="10">
    <source>
        <dbReference type="EMBL" id="MFL9878191.1"/>
    </source>
</evidence>
<evidence type="ECO:0000256" key="6">
    <source>
        <dbReference type="ARBA" id="ARBA00023136"/>
    </source>
</evidence>
<accession>A0ABW8Z735</accession>
<name>A0ABW8Z735_9BURK</name>
<evidence type="ECO:0000256" key="3">
    <source>
        <dbReference type="ARBA" id="ARBA00022475"/>
    </source>
</evidence>
<dbReference type="PANTHER" id="PTHR30561:SF1">
    <property type="entry name" value="MULTIDRUG TRANSPORTER EMRE"/>
    <property type="match status" value="1"/>
</dbReference>
<dbReference type="InterPro" id="IPR037185">
    <property type="entry name" value="EmrE-like"/>
</dbReference>
<keyword evidence="6 9" id="KW-0472">Membrane</keyword>
<comment type="caution">
    <text evidence="10">The sequence shown here is derived from an EMBL/GenBank/DDBJ whole genome shotgun (WGS) entry which is preliminary data.</text>
</comment>
<evidence type="ECO:0000256" key="4">
    <source>
        <dbReference type="ARBA" id="ARBA00022692"/>
    </source>
</evidence>
<keyword evidence="5 9" id="KW-1133">Transmembrane helix</keyword>
<comment type="similarity">
    <text evidence="7 8">Belongs to the drug/metabolite transporter (DMT) superfamily. Small multidrug resistance (SMR) (TC 2.A.7.1) family.</text>
</comment>
<keyword evidence="2" id="KW-0813">Transport</keyword>
<dbReference type="Proteomes" id="UP001629214">
    <property type="component" value="Unassembled WGS sequence"/>
</dbReference>
<evidence type="ECO:0000256" key="9">
    <source>
        <dbReference type="SAM" id="Phobius"/>
    </source>
</evidence>
<dbReference type="InterPro" id="IPR045324">
    <property type="entry name" value="Small_multidrug_res"/>
</dbReference>
<evidence type="ECO:0000313" key="11">
    <source>
        <dbReference type="Proteomes" id="UP001629214"/>
    </source>
</evidence>
<dbReference type="InterPro" id="IPR000390">
    <property type="entry name" value="Small_drug/metabolite_transptr"/>
</dbReference>
<organism evidence="10 11">
    <name type="scientific">Herbaspirillum rhizosphaerae</name>
    <dbReference type="NCBI Taxonomy" id="346179"/>
    <lineage>
        <taxon>Bacteria</taxon>
        <taxon>Pseudomonadati</taxon>
        <taxon>Pseudomonadota</taxon>
        <taxon>Betaproteobacteria</taxon>
        <taxon>Burkholderiales</taxon>
        <taxon>Oxalobacteraceae</taxon>
        <taxon>Herbaspirillum</taxon>
    </lineage>
</organism>
<evidence type="ECO:0000256" key="5">
    <source>
        <dbReference type="ARBA" id="ARBA00022989"/>
    </source>
</evidence>
<dbReference type="PANTHER" id="PTHR30561">
    <property type="entry name" value="SMR FAMILY PROTON-DEPENDENT DRUG EFFLUX TRANSPORTER SUGE"/>
    <property type="match status" value="1"/>
</dbReference>
<dbReference type="RefSeq" id="WP_408166937.1">
    <property type="nucleotide sequence ID" value="NZ_JAQQFR010000004.1"/>
</dbReference>
<protein>
    <submittedName>
        <fullName evidence="10">SMR family transporter</fullName>
    </submittedName>
</protein>
<proteinExistence type="inferred from homology"/>
<evidence type="ECO:0000256" key="7">
    <source>
        <dbReference type="ARBA" id="ARBA00038032"/>
    </source>
</evidence>
<dbReference type="EMBL" id="JAQQFR010000004">
    <property type="protein sequence ID" value="MFL9878191.1"/>
    <property type="molecule type" value="Genomic_DNA"/>
</dbReference>
<evidence type="ECO:0000256" key="8">
    <source>
        <dbReference type="RuleBase" id="RU003942"/>
    </source>
</evidence>
<reference evidence="10 11" key="1">
    <citation type="journal article" date="2024" name="Chem. Sci.">
        <title>Discovery of megapolipeptins by genome mining of a Burkholderiales bacteria collection.</title>
        <authorList>
            <person name="Paulo B.S."/>
            <person name="Recchia M.J.J."/>
            <person name="Lee S."/>
            <person name="Fergusson C.H."/>
            <person name="Romanowski S.B."/>
            <person name="Hernandez A."/>
            <person name="Krull N."/>
            <person name="Liu D.Y."/>
            <person name="Cavanagh H."/>
            <person name="Bos A."/>
            <person name="Gray C.A."/>
            <person name="Murphy B.T."/>
            <person name="Linington R.G."/>
            <person name="Eustaquio A.S."/>
        </authorList>
    </citation>
    <scope>NUCLEOTIDE SEQUENCE [LARGE SCALE GENOMIC DNA]</scope>
    <source>
        <strain evidence="10 11">RL21-008-BIB-B</strain>
    </source>
</reference>
<feature type="transmembrane region" description="Helical" evidence="9">
    <location>
        <begin position="59"/>
        <end position="79"/>
    </location>
</feature>
<keyword evidence="4 8" id="KW-0812">Transmembrane</keyword>
<comment type="subcellular location">
    <subcellularLocation>
        <location evidence="1 8">Cell membrane</location>
        <topology evidence="1 8">Multi-pass membrane protein</topology>
    </subcellularLocation>
</comment>
<dbReference type="SUPFAM" id="SSF103481">
    <property type="entry name" value="Multidrug resistance efflux transporter EmrE"/>
    <property type="match status" value="1"/>
</dbReference>
<dbReference type="Pfam" id="PF00893">
    <property type="entry name" value="Multi_Drug_Res"/>
    <property type="match status" value="1"/>
</dbReference>
<keyword evidence="11" id="KW-1185">Reference proteome</keyword>
<keyword evidence="3" id="KW-1003">Cell membrane</keyword>
<sequence length="110" mass="11539">MHPYLLLGIAIVSEVIATSALRASDGFTKLIPSVAVVVGYALAFLFLSMTLKTIPVGIAYAIWSGLGIVLISIVAYFVYGQTLDTPAIIGMALILAGVLVLNLFSKSTAH</sequence>